<dbReference type="PANTHER" id="PTHR33973">
    <property type="entry name" value="OS07G0153300 PROTEIN"/>
    <property type="match status" value="1"/>
</dbReference>
<proteinExistence type="predicted"/>
<dbReference type="EMBL" id="JQHM01000001">
    <property type="protein sequence ID" value="KFX07499.1"/>
    <property type="molecule type" value="Genomic_DNA"/>
</dbReference>
<reference evidence="1 2" key="1">
    <citation type="submission" date="2014-08" db="EMBL/GenBank/DDBJ databases">
        <title>Genome sequences of NCPPB Pectobacterium isolates.</title>
        <authorList>
            <person name="Glover R.H."/>
            <person name="Sapp M."/>
            <person name="Elphinstone J."/>
        </authorList>
    </citation>
    <scope>NUCLEOTIDE SEQUENCE [LARGE SCALE GENOMIC DNA]</scope>
    <source>
        <strain evidence="1 2">NCPPB 2795</strain>
    </source>
</reference>
<accession>A0A093S3Y5</accession>
<dbReference type="RefSeq" id="WP_039322833.1">
    <property type="nucleotide sequence ID" value="NZ_JAODTE010000001.1"/>
</dbReference>
<dbReference type="Proteomes" id="UP000032874">
    <property type="component" value="Unassembled WGS sequence"/>
</dbReference>
<dbReference type="STRING" id="55207.KP22_05255"/>
<dbReference type="PANTHER" id="PTHR33973:SF4">
    <property type="entry name" value="OS07G0153300 PROTEIN"/>
    <property type="match status" value="1"/>
</dbReference>
<sequence>MNSALYVGKVRHRRFTPVTHRFDYALFMALIDLDEIPALPHAGIALERFAPASFYRGDYLGGGDIKTKAQDRIVELTGERLTGKVLLLCQLRYLGCYFNPVNFYYLYDEHNQLRWLLAEVRNTPWNERHTYAVVPDGSTPISKAFHVSPFNPMDMVYHWRLTPPVERLRIHIENHRQGREFDATLLLHRQPLTRANLRNQLWSLPLMTMKTACTIYWQALKLWIKRSPVYPHPQSGKKDNS</sequence>
<protein>
    <submittedName>
        <fullName evidence="1">Plasmid partition ParA protein</fullName>
    </submittedName>
</protein>
<evidence type="ECO:0000313" key="1">
    <source>
        <dbReference type="EMBL" id="KFX07499.1"/>
    </source>
</evidence>
<comment type="caution">
    <text evidence="1">The sequence shown here is derived from an EMBL/GenBank/DDBJ whole genome shotgun (WGS) entry which is preliminary data.</text>
</comment>
<dbReference type="Pfam" id="PF07103">
    <property type="entry name" value="DUF1365"/>
    <property type="match status" value="1"/>
</dbReference>
<dbReference type="InterPro" id="IPR010775">
    <property type="entry name" value="DUF1365"/>
</dbReference>
<name>A0A093S3Y5_9GAMM</name>
<organism evidence="1 2">
    <name type="scientific">Pectobacterium betavasculorum</name>
    <dbReference type="NCBI Taxonomy" id="55207"/>
    <lineage>
        <taxon>Bacteria</taxon>
        <taxon>Pseudomonadati</taxon>
        <taxon>Pseudomonadota</taxon>
        <taxon>Gammaproteobacteria</taxon>
        <taxon>Enterobacterales</taxon>
        <taxon>Pectobacteriaceae</taxon>
        <taxon>Pectobacterium</taxon>
    </lineage>
</organism>
<evidence type="ECO:0000313" key="2">
    <source>
        <dbReference type="Proteomes" id="UP000032874"/>
    </source>
</evidence>
<dbReference type="eggNOG" id="COG3496">
    <property type="taxonomic scope" value="Bacteria"/>
</dbReference>
<dbReference type="AlphaFoldDB" id="A0A093S3Y5"/>
<gene>
    <name evidence="1" type="ORF">KP22_05255</name>
</gene>